<evidence type="ECO:0000256" key="3">
    <source>
        <dbReference type="ARBA" id="ARBA00023125"/>
    </source>
</evidence>
<dbReference type="GO" id="GO:0003700">
    <property type="term" value="F:DNA-binding transcription factor activity"/>
    <property type="evidence" value="ECO:0007669"/>
    <property type="project" value="InterPro"/>
</dbReference>
<dbReference type="InterPro" id="IPR036388">
    <property type="entry name" value="WH-like_DNA-bd_sf"/>
</dbReference>
<dbReference type="SUPFAM" id="SSF46785">
    <property type="entry name" value="Winged helix' DNA-binding domain"/>
    <property type="match status" value="1"/>
</dbReference>
<keyword evidence="4" id="KW-0804">Transcription</keyword>
<dbReference type="Pfam" id="PF03466">
    <property type="entry name" value="LysR_substrate"/>
    <property type="match status" value="1"/>
</dbReference>
<protein>
    <submittedName>
        <fullName evidence="6">Transcriptional regulator</fullName>
    </submittedName>
</protein>
<evidence type="ECO:0000259" key="5">
    <source>
        <dbReference type="PROSITE" id="PS50931"/>
    </source>
</evidence>
<dbReference type="GO" id="GO:0043565">
    <property type="term" value="F:sequence-specific DNA binding"/>
    <property type="evidence" value="ECO:0007669"/>
    <property type="project" value="TreeGrafter"/>
</dbReference>
<dbReference type="PRINTS" id="PR00039">
    <property type="entry name" value="HTHLYSR"/>
</dbReference>
<dbReference type="Gene3D" id="1.10.10.10">
    <property type="entry name" value="Winged helix-like DNA-binding domain superfamily/Winged helix DNA-binding domain"/>
    <property type="match status" value="1"/>
</dbReference>
<dbReference type="AlphaFoldDB" id="A0A1P8UU37"/>
<dbReference type="InterPro" id="IPR005119">
    <property type="entry name" value="LysR_subst-bd"/>
</dbReference>
<name>A0A1P8UU37_9RHOB</name>
<proteinExistence type="inferred from homology"/>
<dbReference type="KEGG" id="paby:Ga0080574_TMP2581"/>
<keyword evidence="2" id="KW-0805">Transcription regulation</keyword>
<feature type="domain" description="HTH lysR-type" evidence="5">
    <location>
        <begin position="1"/>
        <end position="46"/>
    </location>
</feature>
<dbReference type="InterPro" id="IPR000847">
    <property type="entry name" value="LysR_HTH_N"/>
</dbReference>
<dbReference type="EMBL" id="CP015093">
    <property type="protein sequence ID" value="APZ52915.1"/>
    <property type="molecule type" value="Genomic_DNA"/>
</dbReference>
<dbReference type="Gene3D" id="3.40.190.290">
    <property type="match status" value="1"/>
</dbReference>
<sequence length="283" mass="30060">MATGSMTGAARQLDIGQPAVTRMVRDLEETIGFDLFQRNGPRISPTEKGLRFFEDARQLLASVGQVAQRAAGLRDDRVQSLSLVATPAMSAGLVPDLLGELKDVLPPALGIQTMDAEHVARALHAGAAHYGFCALPLAHADIDCLASARARLVAVVPADLPDEPLSLTRFQTHRMLTVGNTYRVRHAINTALEAAGVTPAAELTTNSSLNAIRSAAAGLGIALVDCVSALGIAIEGVRVVPLEIEIPYEWGIFRRSGTSVPELEGRLIDSFRVVSERLGAVRS</sequence>
<reference evidence="6 7" key="1">
    <citation type="submission" date="2016-04" db="EMBL/GenBank/DDBJ databases">
        <title>Deep-sea bacteria in the southern Pacific.</title>
        <authorList>
            <person name="Tang K."/>
        </authorList>
    </citation>
    <scope>NUCLEOTIDE SEQUENCE [LARGE SCALE GENOMIC DNA]</scope>
    <source>
        <strain evidence="6 7">JLT2014</strain>
    </source>
</reference>
<dbReference type="InterPro" id="IPR036390">
    <property type="entry name" value="WH_DNA-bd_sf"/>
</dbReference>
<dbReference type="STRING" id="1250539.Ga0080574_TMP2581"/>
<evidence type="ECO:0000313" key="6">
    <source>
        <dbReference type="EMBL" id="APZ52915.1"/>
    </source>
</evidence>
<gene>
    <name evidence="6" type="ORF">Ga0080574_TMP2581</name>
</gene>
<dbReference type="Pfam" id="PF00126">
    <property type="entry name" value="HTH_1"/>
    <property type="match status" value="1"/>
</dbReference>
<accession>A0A1P8UU37</accession>
<evidence type="ECO:0000256" key="4">
    <source>
        <dbReference type="ARBA" id="ARBA00023163"/>
    </source>
</evidence>
<comment type="similarity">
    <text evidence="1">Belongs to the LysR transcriptional regulatory family.</text>
</comment>
<evidence type="ECO:0000256" key="1">
    <source>
        <dbReference type="ARBA" id="ARBA00009437"/>
    </source>
</evidence>
<keyword evidence="3" id="KW-0238">DNA-binding</keyword>
<dbReference type="SUPFAM" id="SSF53850">
    <property type="entry name" value="Periplasmic binding protein-like II"/>
    <property type="match status" value="1"/>
</dbReference>
<evidence type="ECO:0000256" key="2">
    <source>
        <dbReference type="ARBA" id="ARBA00023015"/>
    </source>
</evidence>
<dbReference type="GO" id="GO:0010628">
    <property type="term" value="P:positive regulation of gene expression"/>
    <property type="evidence" value="ECO:0007669"/>
    <property type="project" value="TreeGrafter"/>
</dbReference>
<dbReference type="PANTHER" id="PTHR30427">
    <property type="entry name" value="TRANSCRIPTIONAL ACTIVATOR PROTEIN LYSR"/>
    <property type="match status" value="1"/>
</dbReference>
<keyword evidence="7" id="KW-1185">Reference proteome</keyword>
<dbReference type="Proteomes" id="UP000187059">
    <property type="component" value="Chromosome"/>
</dbReference>
<evidence type="ECO:0000313" key="7">
    <source>
        <dbReference type="Proteomes" id="UP000187059"/>
    </source>
</evidence>
<dbReference type="PROSITE" id="PS50931">
    <property type="entry name" value="HTH_LYSR"/>
    <property type="match status" value="1"/>
</dbReference>
<organism evidence="6 7">
    <name type="scientific">Salipiger abyssi</name>
    <dbReference type="NCBI Taxonomy" id="1250539"/>
    <lineage>
        <taxon>Bacteria</taxon>
        <taxon>Pseudomonadati</taxon>
        <taxon>Pseudomonadota</taxon>
        <taxon>Alphaproteobacteria</taxon>
        <taxon>Rhodobacterales</taxon>
        <taxon>Roseobacteraceae</taxon>
        <taxon>Salipiger</taxon>
    </lineage>
</organism>
<dbReference type="PANTHER" id="PTHR30427:SF1">
    <property type="entry name" value="TRANSCRIPTIONAL ACTIVATOR PROTEIN LYSR"/>
    <property type="match status" value="1"/>
</dbReference>